<keyword evidence="4" id="KW-1185">Reference proteome</keyword>
<gene>
    <name evidence="3" type="ORF">IFO66_09045</name>
</gene>
<dbReference type="RefSeq" id="WP_192024842.1">
    <property type="nucleotide sequence ID" value="NZ_JACYTN010000004.1"/>
</dbReference>
<keyword evidence="1" id="KW-0732">Signal</keyword>
<evidence type="ECO:0000313" key="4">
    <source>
        <dbReference type="Proteomes" id="UP000634529"/>
    </source>
</evidence>
<organism evidence="3 4">
    <name type="scientific">Paenibacillus arenosi</name>
    <dbReference type="NCBI Taxonomy" id="2774142"/>
    <lineage>
        <taxon>Bacteria</taxon>
        <taxon>Bacillati</taxon>
        <taxon>Bacillota</taxon>
        <taxon>Bacilli</taxon>
        <taxon>Bacillales</taxon>
        <taxon>Paenibacillaceae</taxon>
        <taxon>Paenibacillus</taxon>
    </lineage>
</organism>
<evidence type="ECO:0000313" key="3">
    <source>
        <dbReference type="EMBL" id="MBD8498460.1"/>
    </source>
</evidence>
<dbReference type="EMBL" id="JACYTN010000004">
    <property type="protein sequence ID" value="MBD8498460.1"/>
    <property type="molecule type" value="Genomic_DNA"/>
</dbReference>
<evidence type="ECO:0000256" key="1">
    <source>
        <dbReference type="SAM" id="SignalP"/>
    </source>
</evidence>
<dbReference type="Pfam" id="PF07833">
    <property type="entry name" value="Cu_amine_oxidN1"/>
    <property type="match status" value="1"/>
</dbReference>
<dbReference type="InterPro" id="IPR036582">
    <property type="entry name" value="Mao_N_sf"/>
</dbReference>
<feature type="signal peptide" evidence="1">
    <location>
        <begin position="1"/>
        <end position="24"/>
    </location>
</feature>
<dbReference type="Proteomes" id="UP000634529">
    <property type="component" value="Unassembled WGS sequence"/>
</dbReference>
<name>A0ABR9AWE9_9BACL</name>
<accession>A0ABR9AWE9</accession>
<dbReference type="InterPro" id="IPR012854">
    <property type="entry name" value="Cu_amine_oxidase-like_N"/>
</dbReference>
<comment type="caution">
    <text evidence="3">The sequence shown here is derived from an EMBL/GenBank/DDBJ whole genome shotgun (WGS) entry which is preliminary data.</text>
</comment>
<dbReference type="Gene3D" id="3.30.457.10">
    <property type="entry name" value="Copper amine oxidase-like, N-terminal domain"/>
    <property type="match status" value="1"/>
</dbReference>
<protein>
    <submittedName>
        <fullName evidence="3">DUF2845 domain-containing protein</fullName>
    </submittedName>
</protein>
<dbReference type="SUPFAM" id="SSF55383">
    <property type="entry name" value="Copper amine oxidase, domain N"/>
    <property type="match status" value="1"/>
</dbReference>
<proteinExistence type="predicted"/>
<feature type="domain" description="Copper amine oxidase-like N-terminal" evidence="2">
    <location>
        <begin position="370"/>
        <end position="465"/>
    </location>
</feature>
<feature type="chain" id="PRO_5046619525" evidence="1">
    <location>
        <begin position="25"/>
        <end position="637"/>
    </location>
</feature>
<sequence length="637" mass="70957">MKRLLSLTVVALLLTLCTAGIVSASSPASKPKIVSVIDSDTFLLDNGSLWRDDFDGARRNQFNLVSIEETDTGGWGLTAGGKVVSWGYLEKSKELPYMKEVAQLSKYGYWLKKDGTVWNHDEEVAGLSNIRLLDARGHVLAALSNSGDIYKKQGSGKPELIANVPNAVSVHVNDYDTIVVDKEGTVTHYAPFQKEPVTVTTDADNVQWFEPQQLLITKKDGTVWVSDRTNKFAMEQIHNLKDIVKMTSPDSGSSVYFQQKDGSWNVFSEEGIEKMKVPEMKSIKLIVTRTTPKVGDHFLIAVEEQYTNGYTHKRYPNKDELVIDQPQLIERVPDNKFKARGVGETSVKITAHGLSSQAKISVSLDEPLQHAIQKDGIVYLPLKSVFQTLGGKVTSVPSTKEHHIQLGSKKIKLQSGSKLATVDGMAYTMKGVVQTAGGTTVFPAELLKHMVQANISWDNHLKRAIIKFGSAKMIVQSDETAKVQKRAKQGELAKYIGKSYWINHFQGWERFNKLTVTDIVPDGTLYTVVFKHANGKMLTGYPMSTSEVTWLFTDQTQLLNYDPYKRYKWSKSVWEKIKNEKVSTGMTKEQVLMSWGQPRNTSYITGGNITVESWGYGSGSSLSIITFTNGKVTGIYQ</sequence>
<evidence type="ECO:0000259" key="2">
    <source>
        <dbReference type="Pfam" id="PF07833"/>
    </source>
</evidence>
<reference evidence="3 4" key="1">
    <citation type="submission" date="2020-09" db="EMBL/GenBank/DDBJ databases">
        <title>Paenibacillus sp. CAU 1523 isolated from sand of Haeundae Beach.</title>
        <authorList>
            <person name="Kim W."/>
        </authorList>
    </citation>
    <scope>NUCLEOTIDE SEQUENCE [LARGE SCALE GENOMIC DNA]</scope>
    <source>
        <strain evidence="3 4">CAU 1523</strain>
    </source>
</reference>